<name>A0ABT3GN82_9BACT</name>
<dbReference type="EMBL" id="JAPDDT010000011">
    <property type="protein sequence ID" value="MCW1924985.1"/>
    <property type="molecule type" value="Genomic_DNA"/>
</dbReference>
<sequence>MNTTSIRILAAIALIAPAAARDIRLADCPEPVRQTIQTNSRDGKIEEVEMIERQGKTIYIADIDLKGGYDLNLYVSAEGSLVKTTEDIRLAAAPEAVRTALRGLGGRVDDLDKITEGNTVSYDADIERHGQADLDVIVSTDGKVLRQTEDRDED</sequence>
<evidence type="ECO:0008006" key="3">
    <source>
        <dbReference type="Google" id="ProtNLM"/>
    </source>
</evidence>
<dbReference type="SUPFAM" id="SSF160574">
    <property type="entry name" value="BT0923-like"/>
    <property type="match status" value="1"/>
</dbReference>
<reference evidence="1 2" key="1">
    <citation type="submission" date="2022-10" db="EMBL/GenBank/DDBJ databases">
        <title>Luteolibacter arcticus strain CCTCC AB 2014275, whole genome shotgun sequencing project.</title>
        <authorList>
            <person name="Zhao G."/>
            <person name="Shen L."/>
        </authorList>
    </citation>
    <scope>NUCLEOTIDE SEQUENCE [LARGE SCALE GENOMIC DNA]</scope>
    <source>
        <strain evidence="1 2">CCTCC AB 2014275</strain>
    </source>
</reference>
<comment type="caution">
    <text evidence="1">The sequence shown here is derived from an EMBL/GenBank/DDBJ whole genome shotgun (WGS) entry which is preliminary data.</text>
</comment>
<keyword evidence="2" id="KW-1185">Reference proteome</keyword>
<protein>
    <recommendedName>
        <fullName evidence="3">PepSY domain-containing protein</fullName>
    </recommendedName>
</protein>
<evidence type="ECO:0000313" key="2">
    <source>
        <dbReference type="Proteomes" id="UP001320876"/>
    </source>
</evidence>
<gene>
    <name evidence="1" type="ORF">OKA05_20650</name>
</gene>
<proteinExistence type="predicted"/>
<accession>A0ABT3GN82</accession>
<dbReference type="RefSeq" id="WP_264489093.1">
    <property type="nucleotide sequence ID" value="NZ_JAPDDT010000011.1"/>
</dbReference>
<organism evidence="1 2">
    <name type="scientific">Luteolibacter arcticus</name>
    <dbReference type="NCBI Taxonomy" id="1581411"/>
    <lineage>
        <taxon>Bacteria</taxon>
        <taxon>Pseudomonadati</taxon>
        <taxon>Verrucomicrobiota</taxon>
        <taxon>Verrucomicrobiia</taxon>
        <taxon>Verrucomicrobiales</taxon>
        <taxon>Verrucomicrobiaceae</taxon>
        <taxon>Luteolibacter</taxon>
    </lineage>
</organism>
<evidence type="ECO:0000313" key="1">
    <source>
        <dbReference type="EMBL" id="MCW1924985.1"/>
    </source>
</evidence>
<dbReference type="Proteomes" id="UP001320876">
    <property type="component" value="Unassembled WGS sequence"/>
</dbReference>
<dbReference type="Gene3D" id="3.10.450.360">
    <property type="match status" value="2"/>
</dbReference>